<evidence type="ECO:0000313" key="1">
    <source>
        <dbReference type="EMBL" id="KAA9037230.1"/>
    </source>
</evidence>
<keyword evidence="2" id="KW-1185">Reference proteome</keyword>
<organism evidence="1 2">
    <name type="scientific">Ginsengibacter hankyongi</name>
    <dbReference type="NCBI Taxonomy" id="2607284"/>
    <lineage>
        <taxon>Bacteria</taxon>
        <taxon>Pseudomonadati</taxon>
        <taxon>Bacteroidota</taxon>
        <taxon>Chitinophagia</taxon>
        <taxon>Chitinophagales</taxon>
        <taxon>Chitinophagaceae</taxon>
        <taxon>Ginsengibacter</taxon>
    </lineage>
</organism>
<dbReference type="SUPFAM" id="SSF82784">
    <property type="entry name" value="OsmC-like"/>
    <property type="match status" value="1"/>
</dbReference>
<dbReference type="InterPro" id="IPR003718">
    <property type="entry name" value="OsmC/Ohr_fam"/>
</dbReference>
<name>A0A5J5ID03_9BACT</name>
<comment type="caution">
    <text evidence="1">The sequence shown here is derived from an EMBL/GenBank/DDBJ whole genome shotgun (WGS) entry which is preliminary data.</text>
</comment>
<dbReference type="Proteomes" id="UP000326903">
    <property type="component" value="Unassembled WGS sequence"/>
</dbReference>
<dbReference type="Pfam" id="PF02566">
    <property type="entry name" value="OsmC"/>
    <property type="match status" value="1"/>
</dbReference>
<evidence type="ECO:0000313" key="2">
    <source>
        <dbReference type="Proteomes" id="UP000326903"/>
    </source>
</evidence>
<dbReference type="Gene3D" id="3.30.300.20">
    <property type="match status" value="1"/>
</dbReference>
<dbReference type="AlphaFoldDB" id="A0A5J5ID03"/>
<reference evidence="1 2" key="1">
    <citation type="submission" date="2019-09" db="EMBL/GenBank/DDBJ databases">
        <title>Draft genome sequence of Ginsengibacter sp. BR5-29.</title>
        <authorList>
            <person name="Im W.-T."/>
        </authorList>
    </citation>
    <scope>NUCLEOTIDE SEQUENCE [LARGE SCALE GENOMIC DNA]</scope>
    <source>
        <strain evidence="1 2">BR5-29</strain>
    </source>
</reference>
<accession>A0A5J5ID03</accession>
<dbReference type="PANTHER" id="PTHR42830">
    <property type="entry name" value="OSMOTICALLY INDUCIBLE FAMILY PROTEIN"/>
    <property type="match status" value="1"/>
</dbReference>
<dbReference type="InterPro" id="IPR015946">
    <property type="entry name" value="KH_dom-like_a/b"/>
</dbReference>
<dbReference type="EMBL" id="VYQF01000006">
    <property type="protein sequence ID" value="KAA9037230.1"/>
    <property type="molecule type" value="Genomic_DNA"/>
</dbReference>
<proteinExistence type="predicted"/>
<dbReference type="RefSeq" id="WP_150416158.1">
    <property type="nucleotide sequence ID" value="NZ_VYQF01000006.1"/>
</dbReference>
<dbReference type="InterPro" id="IPR036102">
    <property type="entry name" value="OsmC/Ohrsf"/>
</dbReference>
<dbReference type="PANTHER" id="PTHR42830:SF2">
    <property type="entry name" value="OSMC_OHR FAMILY PROTEIN"/>
    <property type="match status" value="1"/>
</dbReference>
<protein>
    <submittedName>
        <fullName evidence="1">OsmC family peroxiredoxin</fullName>
    </submittedName>
</protein>
<sequence>MSRQHNYTLTVMWTGNTGTGTSNYKEFERSHIIKVNGKNDILGSSDPAFRGDKTKHNPEELLLASISSCHMLWYLHLCAVEGIIVTNYVDTATGIMIETANGGGKFTEVTLNPTVTITGILNIEMANELHKKANELCFVANSLNFPVHHNPVYITTSESGRKTNR</sequence>
<gene>
    <name evidence="1" type="ORF">FW778_17540</name>
</gene>
<dbReference type="InterPro" id="IPR052707">
    <property type="entry name" value="OsmC_Ohr_Peroxiredoxin"/>
</dbReference>